<dbReference type="PANTHER" id="PTHR30509:SF9">
    <property type="entry name" value="MULTIDRUG RESISTANCE PROTEIN MDTO"/>
    <property type="match status" value="1"/>
</dbReference>
<evidence type="ECO:0000313" key="11">
    <source>
        <dbReference type="Proteomes" id="UP000293562"/>
    </source>
</evidence>
<evidence type="ECO:0000256" key="2">
    <source>
        <dbReference type="ARBA" id="ARBA00022475"/>
    </source>
</evidence>
<keyword evidence="2" id="KW-1003">Cell membrane</keyword>
<reference evidence="10 11" key="1">
    <citation type="submission" date="2019-02" db="EMBL/GenBank/DDBJ databases">
        <title>Genomic Encyclopedia of Type Strains, Phase IV (KMG-IV): sequencing the most valuable type-strain genomes for metagenomic binning, comparative biology and taxonomic classification.</title>
        <authorList>
            <person name="Goeker M."/>
        </authorList>
    </citation>
    <scope>NUCLEOTIDE SEQUENCE [LARGE SCALE GENOMIC DNA]</scope>
    <source>
        <strain evidence="10 11">DSM 28825</strain>
    </source>
</reference>
<dbReference type="InterPro" id="IPR049453">
    <property type="entry name" value="Memb_transporter_dom"/>
</dbReference>
<evidence type="ECO:0000259" key="8">
    <source>
        <dbReference type="Pfam" id="PF12805"/>
    </source>
</evidence>
<dbReference type="EMBL" id="SHKN01000001">
    <property type="protein sequence ID" value="RZT96869.1"/>
    <property type="molecule type" value="Genomic_DNA"/>
</dbReference>
<dbReference type="NCBIfam" id="TIGR01666">
    <property type="entry name" value="YCCS"/>
    <property type="match status" value="1"/>
</dbReference>
<name>A0A4Q7VKY7_9BACT</name>
<organism evidence="10 11">
    <name type="scientific">Ancylomarina subtilis</name>
    <dbReference type="NCBI Taxonomy" id="1639035"/>
    <lineage>
        <taxon>Bacteria</taxon>
        <taxon>Pseudomonadati</taxon>
        <taxon>Bacteroidota</taxon>
        <taxon>Bacteroidia</taxon>
        <taxon>Marinilabiliales</taxon>
        <taxon>Marinifilaceae</taxon>
        <taxon>Ancylomarina</taxon>
    </lineage>
</organism>
<evidence type="ECO:0000259" key="9">
    <source>
        <dbReference type="Pfam" id="PF13515"/>
    </source>
</evidence>
<feature type="transmembrane region" description="Helical" evidence="7">
    <location>
        <begin position="34"/>
        <end position="65"/>
    </location>
</feature>
<evidence type="ECO:0000256" key="4">
    <source>
        <dbReference type="ARBA" id="ARBA00022989"/>
    </source>
</evidence>
<feature type="domain" description="Integral membrane protein YccS N-terminal" evidence="8">
    <location>
        <begin position="80"/>
        <end position="348"/>
    </location>
</feature>
<keyword evidence="3 7" id="KW-0812">Transmembrane</keyword>
<keyword evidence="5 7" id="KW-0472">Membrane</keyword>
<dbReference type="Proteomes" id="UP000293562">
    <property type="component" value="Unassembled WGS sequence"/>
</dbReference>
<keyword evidence="4 7" id="KW-1133">Transmembrane helix</keyword>
<feature type="transmembrane region" description="Helical" evidence="7">
    <location>
        <begin position="125"/>
        <end position="143"/>
    </location>
</feature>
<dbReference type="InterPro" id="IPR032692">
    <property type="entry name" value="YccS_N"/>
</dbReference>
<feature type="transmembrane region" description="Helical" evidence="7">
    <location>
        <begin position="462"/>
        <end position="478"/>
    </location>
</feature>
<evidence type="ECO:0000313" key="10">
    <source>
        <dbReference type="EMBL" id="RZT96869.1"/>
    </source>
</evidence>
<dbReference type="Pfam" id="PF13515">
    <property type="entry name" value="FUSC_2"/>
    <property type="match status" value="1"/>
</dbReference>
<protein>
    <submittedName>
        <fullName evidence="10">Putative membrane protein (TIGR01666 family)</fullName>
    </submittedName>
</protein>
<evidence type="ECO:0000256" key="7">
    <source>
        <dbReference type="SAM" id="Phobius"/>
    </source>
</evidence>
<dbReference type="InterPro" id="IPR010019">
    <property type="entry name" value="Integral_membrane_YccS"/>
</dbReference>
<keyword evidence="11" id="KW-1185">Reference proteome</keyword>
<feature type="transmembrane region" description="Helical" evidence="7">
    <location>
        <begin position="100"/>
        <end position="118"/>
    </location>
</feature>
<dbReference type="GO" id="GO:0005886">
    <property type="term" value="C:plasma membrane"/>
    <property type="evidence" value="ECO:0007669"/>
    <property type="project" value="UniProtKB-SubCell"/>
</dbReference>
<evidence type="ECO:0000256" key="5">
    <source>
        <dbReference type="ARBA" id="ARBA00023136"/>
    </source>
</evidence>
<proteinExistence type="inferred from homology"/>
<gene>
    <name evidence="10" type="ORF">EV201_1520</name>
</gene>
<comment type="subcellular location">
    <subcellularLocation>
        <location evidence="1">Cell membrane</location>
        <topology evidence="1">Multi-pass membrane protein</topology>
    </subcellularLocation>
</comment>
<dbReference type="NCBIfam" id="TIGR01667">
    <property type="entry name" value="YCCS_YHFK"/>
    <property type="match status" value="1"/>
</dbReference>
<dbReference type="Pfam" id="PF12805">
    <property type="entry name" value="FUSC-like"/>
    <property type="match status" value="1"/>
</dbReference>
<sequence length="716" mass="81380">MRTDKIGRLKVKRWQEFWVTTFWRYPNRLFALKAAIAMAVLVIPFVALNLSFIGVTLGLGALAGALSETDDHPKGRIKALILCLISFAISSASVELLRPYPILFGVGLVGSTLTFIILGGLGERYRGVTFGALLVAIYTMLGSDISPQWYWQPLLLPAGALCYGILSLLLLVSNPWRLLEEQLALGFENLSLYMKEKSRLFPSEAKVQEKLINRLSMQNIQVINSLESCKNVLNSYADALQYPNALRPYLHQFLLLQSLHERAASSHERYDLLSKDSDNHEMIEGLGQLLLQLSQACHQLSKSLLTGTAYQHPVSLKWTIAALDDQIKKQLSNHETNNLSLLLKNLTQSHISLQNLNYNVETGLLPRVDRDSRSLWERFTEQLNWEHPRLRYAIRLSTCFLIGYILLRWLNIEKGDWILLTSLFVCQPSYSETRRRLFQRILGTLSGVVAGVLIVQILPTKAGQTLLMLTAAYAFFVWLRKNYAVSVVFVTIFVIAAFNLIAGKGLIVMGPRIMDTIIGSVLAIAVVRVLWPDWQHKHLPNLLTKALEKNKVYFSSILKEHREHQVDDLNYRIARHRAHQADNALVLAWKSMKLEPKKQQKFQKHAFSLTYLNHALLSYLSALGAHKNTTDYISKEQREMYLRIESVLDRAVRALKENEPCDPSIGLHDFLNELSILLTSCEKGVERQKLVLLYNIAEVSEQLLREASLITKENKS</sequence>
<feature type="transmembrane region" description="Helical" evidence="7">
    <location>
        <begin position="437"/>
        <end position="455"/>
    </location>
</feature>
<comment type="similarity">
    <text evidence="6">Belongs to the YccS/YhfK family.</text>
</comment>
<dbReference type="OrthoDB" id="8670769at2"/>
<evidence type="ECO:0000256" key="1">
    <source>
        <dbReference type="ARBA" id="ARBA00004651"/>
    </source>
</evidence>
<dbReference type="RefSeq" id="WP_130306947.1">
    <property type="nucleotide sequence ID" value="NZ_SHKN01000001.1"/>
</dbReference>
<dbReference type="InterPro" id="IPR010020">
    <property type="entry name" value="Integral_membrane_YCCS_YHJK"/>
</dbReference>
<dbReference type="AlphaFoldDB" id="A0A4Q7VKY7"/>
<feature type="transmembrane region" description="Helical" evidence="7">
    <location>
        <begin position="149"/>
        <end position="172"/>
    </location>
</feature>
<evidence type="ECO:0000256" key="6">
    <source>
        <dbReference type="ARBA" id="ARBA00043993"/>
    </source>
</evidence>
<evidence type="ECO:0000256" key="3">
    <source>
        <dbReference type="ARBA" id="ARBA00022692"/>
    </source>
</evidence>
<feature type="transmembrane region" description="Helical" evidence="7">
    <location>
        <begin position="484"/>
        <end position="501"/>
    </location>
</feature>
<dbReference type="PANTHER" id="PTHR30509">
    <property type="entry name" value="P-HYDROXYBENZOIC ACID EFFLUX PUMP SUBUNIT-RELATED"/>
    <property type="match status" value="1"/>
</dbReference>
<comment type="caution">
    <text evidence="10">The sequence shown here is derived from an EMBL/GenBank/DDBJ whole genome shotgun (WGS) entry which is preliminary data.</text>
</comment>
<accession>A0A4Q7VKY7</accession>
<feature type="domain" description="Integral membrane bound transporter" evidence="9">
    <location>
        <begin position="403"/>
        <end position="526"/>
    </location>
</feature>